<protein>
    <recommendedName>
        <fullName evidence="3">AIG1-type G domain-containing protein</fullName>
    </recommendedName>
</protein>
<keyword evidence="2" id="KW-1185">Reference proteome</keyword>
<dbReference type="Gene3D" id="3.40.50.300">
    <property type="entry name" value="P-loop containing nucleotide triphosphate hydrolases"/>
    <property type="match status" value="1"/>
</dbReference>
<dbReference type="PANTHER" id="PTHR32046">
    <property type="entry name" value="G DOMAIN-CONTAINING PROTEIN"/>
    <property type="match status" value="1"/>
</dbReference>
<evidence type="ECO:0008006" key="3">
    <source>
        <dbReference type="Google" id="ProtNLM"/>
    </source>
</evidence>
<gene>
    <name evidence="1" type="ORF">LOD99_11366</name>
</gene>
<sequence length="391" mass="45136">MDNSIYNSSPKGIQSKLHIDYIDTPGFGDTKGIQRDTEITKQIQKFFTATGNLGIDHINAVGLVAQSSLSRLTFTQKYILDQILLLFGKDISENIYLMLTFVDGQVPQVLNGIKEANLPYQDYFKFNNSISPKSLTQTKLVLEERERIETQIEGLQIEAKLGLSKLEQLKNEVEIVLQHESDINRNEDFTYVVAEDQIVKHDIEPNTYVTNCLKCYFTCSYANDDDKHKCSAMDGGGKTDAHCTVCTNRCHWTQHKNMRYYFTTERKLLLRYQDANGRVKSTQQIVNDMVDEFEEYKKLDKIALKPHSPSTSQYISILIESEKSSVKPGWQSRVQQLTEVKEKINNLTEITQEGFDPFETYKRKIQEERQTKQGVWCAVDAYLQKIQYWVV</sequence>
<reference evidence="1 2" key="1">
    <citation type="journal article" date="2023" name="BMC Biol.">
        <title>The compact genome of the sponge Oopsacas minuta (Hexactinellida) is lacking key metazoan core genes.</title>
        <authorList>
            <person name="Santini S."/>
            <person name="Schenkelaars Q."/>
            <person name="Jourda C."/>
            <person name="Duchesne M."/>
            <person name="Belahbib H."/>
            <person name="Rocher C."/>
            <person name="Selva M."/>
            <person name="Riesgo A."/>
            <person name="Vervoort M."/>
            <person name="Leys S.P."/>
            <person name="Kodjabachian L."/>
            <person name="Le Bivic A."/>
            <person name="Borchiellini C."/>
            <person name="Claverie J.M."/>
            <person name="Renard E."/>
        </authorList>
    </citation>
    <scope>NUCLEOTIDE SEQUENCE [LARGE SCALE GENOMIC DNA]</scope>
    <source>
        <strain evidence="1">SPO-2</strain>
    </source>
</reference>
<dbReference type="EMBL" id="JAKMXF010000172">
    <property type="protein sequence ID" value="KAI6655836.1"/>
    <property type="molecule type" value="Genomic_DNA"/>
</dbReference>
<comment type="caution">
    <text evidence="1">The sequence shown here is derived from an EMBL/GenBank/DDBJ whole genome shotgun (WGS) entry which is preliminary data.</text>
</comment>
<dbReference type="Proteomes" id="UP001165289">
    <property type="component" value="Unassembled WGS sequence"/>
</dbReference>
<dbReference type="AlphaFoldDB" id="A0AAV7K3U8"/>
<proteinExistence type="predicted"/>
<name>A0AAV7K3U8_9METZ</name>
<evidence type="ECO:0000313" key="2">
    <source>
        <dbReference type="Proteomes" id="UP001165289"/>
    </source>
</evidence>
<evidence type="ECO:0000313" key="1">
    <source>
        <dbReference type="EMBL" id="KAI6655836.1"/>
    </source>
</evidence>
<accession>A0AAV7K3U8</accession>
<organism evidence="1 2">
    <name type="scientific">Oopsacas minuta</name>
    <dbReference type="NCBI Taxonomy" id="111878"/>
    <lineage>
        <taxon>Eukaryota</taxon>
        <taxon>Metazoa</taxon>
        <taxon>Porifera</taxon>
        <taxon>Hexactinellida</taxon>
        <taxon>Hexasterophora</taxon>
        <taxon>Lyssacinosida</taxon>
        <taxon>Leucopsacidae</taxon>
        <taxon>Oopsacas</taxon>
    </lineage>
</organism>
<dbReference type="InterPro" id="IPR027417">
    <property type="entry name" value="P-loop_NTPase"/>
</dbReference>
<dbReference type="PANTHER" id="PTHR32046:SF11">
    <property type="entry name" value="IMMUNE-ASSOCIATED NUCLEOTIDE-BINDING PROTEIN 10-LIKE"/>
    <property type="match status" value="1"/>
</dbReference>